<evidence type="ECO:0000313" key="1">
    <source>
        <dbReference type="EMBL" id="MFC5996616.1"/>
    </source>
</evidence>
<name>A0ABW1J773_9PSEU</name>
<gene>
    <name evidence="1" type="ORF">ACFQE5_20625</name>
</gene>
<reference evidence="2" key="1">
    <citation type="journal article" date="2019" name="Int. J. Syst. Evol. Microbiol.">
        <title>The Global Catalogue of Microorganisms (GCM) 10K type strain sequencing project: providing services to taxonomists for standard genome sequencing and annotation.</title>
        <authorList>
            <consortium name="The Broad Institute Genomics Platform"/>
            <consortium name="The Broad Institute Genome Sequencing Center for Infectious Disease"/>
            <person name="Wu L."/>
            <person name="Ma J."/>
        </authorList>
    </citation>
    <scope>NUCLEOTIDE SEQUENCE [LARGE SCALE GENOMIC DNA]</scope>
    <source>
        <strain evidence="2">CCM 8391</strain>
    </source>
</reference>
<sequence>MAGQEQDGDHQPRARRMWRALEPLHGVTYFAPESVAVCDALGTKGYWRSYFALRAAPLGEAAAELVTALFHTFHPGLVARSVPAVWQVAPPERFLAARLAAVDAALRRLLGDEVLGSAEMAEAAELAREAALAAPLPGRAMAAANRALDWPGEPHLVLWQAQTILREHRGDGHNAALLTVGLDPAEALVLFGADTGVEAGWLRERRGWSDAEWSAATERLRERGLLDGADALTPAGKGLRREIEAATDAAADAPWAAVSAEQAERLIGLVGPWVSAILAGDGFPVSNPIGLRPLVAPADRA</sequence>
<dbReference type="NCBIfam" id="NF047719">
    <property type="entry name" value="SCO6745_fam_HTH"/>
    <property type="match status" value="1"/>
</dbReference>
<dbReference type="Proteomes" id="UP001596302">
    <property type="component" value="Unassembled WGS sequence"/>
</dbReference>
<accession>A0ABW1J773</accession>
<protein>
    <recommendedName>
        <fullName evidence="3">SalK</fullName>
    </recommendedName>
</protein>
<dbReference type="Pfam" id="PF21863">
    <property type="entry name" value="HTH_67"/>
    <property type="match status" value="1"/>
</dbReference>
<dbReference type="EMBL" id="JBHSQW010000044">
    <property type="protein sequence ID" value="MFC5996616.1"/>
    <property type="molecule type" value="Genomic_DNA"/>
</dbReference>
<evidence type="ECO:0008006" key="3">
    <source>
        <dbReference type="Google" id="ProtNLM"/>
    </source>
</evidence>
<dbReference type="InterPro" id="IPR054058">
    <property type="entry name" value="HTH_67"/>
</dbReference>
<keyword evidence="2" id="KW-1185">Reference proteome</keyword>
<organism evidence="1 2">
    <name type="scientific">Pseudonocardia hispaniensis</name>
    <dbReference type="NCBI Taxonomy" id="904933"/>
    <lineage>
        <taxon>Bacteria</taxon>
        <taxon>Bacillati</taxon>
        <taxon>Actinomycetota</taxon>
        <taxon>Actinomycetes</taxon>
        <taxon>Pseudonocardiales</taxon>
        <taxon>Pseudonocardiaceae</taxon>
        <taxon>Pseudonocardia</taxon>
    </lineage>
</organism>
<evidence type="ECO:0000313" key="2">
    <source>
        <dbReference type="Proteomes" id="UP001596302"/>
    </source>
</evidence>
<comment type="caution">
    <text evidence="1">The sequence shown here is derived from an EMBL/GenBank/DDBJ whole genome shotgun (WGS) entry which is preliminary data.</text>
</comment>
<proteinExistence type="predicted"/>
<dbReference type="RefSeq" id="WP_379587372.1">
    <property type="nucleotide sequence ID" value="NZ_JBHSQW010000044.1"/>
</dbReference>